<reference evidence="15" key="2">
    <citation type="submission" date="2025-08" db="UniProtKB">
        <authorList>
            <consortium name="Ensembl"/>
        </authorList>
    </citation>
    <scope>IDENTIFICATION</scope>
</reference>
<feature type="domain" description="Glycoprotein hormone subunit beta" evidence="14">
    <location>
        <begin position="29"/>
        <end position="128"/>
    </location>
</feature>
<dbReference type="GO" id="GO:0007186">
    <property type="term" value="P:G protein-coupled receptor signaling pathway"/>
    <property type="evidence" value="ECO:0007669"/>
    <property type="project" value="TreeGrafter"/>
</dbReference>
<evidence type="ECO:0000256" key="10">
    <source>
        <dbReference type="ARBA" id="ARBA00077521"/>
    </source>
</evidence>
<dbReference type="SMART" id="SM00068">
    <property type="entry name" value="GHB"/>
    <property type="match status" value="1"/>
</dbReference>
<comment type="subcellular location">
    <subcellularLocation>
        <location evidence="2">Secreted</location>
    </subcellularLocation>
</comment>
<feature type="region of interest" description="Disordered" evidence="12">
    <location>
        <begin position="129"/>
        <end position="152"/>
    </location>
</feature>
<sequence>MRAYVFSMSLFALTCMLLCAAWMDVTVCCCMLENYTFWTEIHDCDQCVAINTTMCSGYCYTQDTNLNGRFGRTFLIQRGCMPHSLVYRAARVPGCPNNANPLFYYPEAHRCQCRRCDTRTHQCVHTTRTSAGRCPTGARETKIKAQDRGSMP</sequence>
<dbReference type="PANTHER" id="PTHR11515">
    <property type="entry name" value="GLYCOPROTEIN HORMONE BETA CHAIN"/>
    <property type="match status" value="1"/>
</dbReference>
<evidence type="ECO:0000259" key="14">
    <source>
        <dbReference type="Pfam" id="PF00007"/>
    </source>
</evidence>
<dbReference type="FunFam" id="2.10.90.10:FF:000007">
    <property type="entry name" value="Luteinizing hormone beta subunit"/>
    <property type="match status" value="1"/>
</dbReference>
<evidence type="ECO:0000256" key="3">
    <source>
        <dbReference type="ARBA" id="ARBA00006552"/>
    </source>
</evidence>
<dbReference type="InParanoid" id="A0A667WH13"/>
<dbReference type="GO" id="GO:0005615">
    <property type="term" value="C:extracellular space"/>
    <property type="evidence" value="ECO:0007669"/>
    <property type="project" value="TreeGrafter"/>
</dbReference>
<evidence type="ECO:0000256" key="7">
    <source>
        <dbReference type="ARBA" id="ARBA00023157"/>
    </source>
</evidence>
<name>A0A667WH13_9TELE</name>
<dbReference type="GeneTree" id="ENSGT00940000176091"/>
<dbReference type="Proteomes" id="UP000472263">
    <property type="component" value="Chromosome 7"/>
</dbReference>
<dbReference type="Gene3D" id="2.10.90.10">
    <property type="entry name" value="Cystine-knot cytokines"/>
    <property type="match status" value="1"/>
</dbReference>
<dbReference type="InterPro" id="IPR001545">
    <property type="entry name" value="Gonadotropin_bsu"/>
</dbReference>
<evidence type="ECO:0000256" key="1">
    <source>
        <dbReference type="ARBA" id="ARBA00003920"/>
    </source>
</evidence>
<evidence type="ECO:0000313" key="15">
    <source>
        <dbReference type="Ensembl" id="ENSMMDP00005000507.1"/>
    </source>
</evidence>
<evidence type="ECO:0000256" key="9">
    <source>
        <dbReference type="ARBA" id="ARBA00069434"/>
    </source>
</evidence>
<evidence type="ECO:0000256" key="8">
    <source>
        <dbReference type="ARBA" id="ARBA00023180"/>
    </source>
</evidence>
<dbReference type="GO" id="GO:0010817">
    <property type="term" value="P:regulation of hormone levels"/>
    <property type="evidence" value="ECO:0007669"/>
    <property type="project" value="UniProtKB-ARBA"/>
</dbReference>
<evidence type="ECO:0000256" key="4">
    <source>
        <dbReference type="ARBA" id="ARBA00011870"/>
    </source>
</evidence>
<accession>A0A667WH13</accession>
<dbReference type="InterPro" id="IPR006208">
    <property type="entry name" value="Glyco_hormone_CN"/>
</dbReference>
<evidence type="ECO:0000256" key="2">
    <source>
        <dbReference type="ARBA" id="ARBA00004613"/>
    </source>
</evidence>
<reference evidence="15" key="1">
    <citation type="submission" date="2019-06" db="EMBL/GenBank/DDBJ databases">
        <authorList>
            <consortium name="Wellcome Sanger Institute Data Sharing"/>
        </authorList>
    </citation>
    <scope>NUCLEOTIDE SEQUENCE [LARGE SCALE GENOMIC DNA]</scope>
</reference>
<feature type="signal peptide" evidence="13">
    <location>
        <begin position="1"/>
        <end position="28"/>
    </location>
</feature>
<keyword evidence="6" id="KW-0372">Hormone</keyword>
<comment type="similarity">
    <text evidence="3">Belongs to the glycoprotein hormones subunit beta family.</text>
</comment>
<dbReference type="CDD" id="cd00069">
    <property type="entry name" value="GHB_like"/>
    <property type="match status" value="1"/>
</dbReference>
<keyword evidence="13" id="KW-0732">Signal</keyword>
<dbReference type="PANTHER" id="PTHR11515:SF29">
    <property type="entry name" value="THYROTROPIN SUBUNIT BETA-LIKE"/>
    <property type="match status" value="1"/>
</dbReference>
<dbReference type="AlphaFoldDB" id="A0A667WH13"/>
<organism evidence="15 16">
    <name type="scientific">Myripristis murdjan</name>
    <name type="common">pinecone soldierfish</name>
    <dbReference type="NCBI Taxonomy" id="586833"/>
    <lineage>
        <taxon>Eukaryota</taxon>
        <taxon>Metazoa</taxon>
        <taxon>Chordata</taxon>
        <taxon>Craniata</taxon>
        <taxon>Vertebrata</taxon>
        <taxon>Euteleostomi</taxon>
        <taxon>Actinopterygii</taxon>
        <taxon>Neopterygii</taxon>
        <taxon>Teleostei</taxon>
        <taxon>Neoteleostei</taxon>
        <taxon>Acanthomorphata</taxon>
        <taxon>Holocentriformes</taxon>
        <taxon>Holocentridae</taxon>
        <taxon>Myripristis</taxon>
    </lineage>
</organism>
<comment type="function">
    <text evidence="1">Involved in gametogenesis and steroidogenesis.</text>
</comment>
<evidence type="ECO:0000256" key="12">
    <source>
        <dbReference type="SAM" id="MobiDB-lite"/>
    </source>
</evidence>
<evidence type="ECO:0000256" key="6">
    <source>
        <dbReference type="ARBA" id="ARBA00022702"/>
    </source>
</evidence>
<evidence type="ECO:0000256" key="13">
    <source>
        <dbReference type="SAM" id="SignalP"/>
    </source>
</evidence>
<dbReference type="GO" id="GO:0005737">
    <property type="term" value="C:cytoplasm"/>
    <property type="evidence" value="ECO:0007669"/>
    <property type="project" value="TreeGrafter"/>
</dbReference>
<dbReference type="PROSITE" id="PS00261">
    <property type="entry name" value="GLYCO_HORMONE_BETA_1"/>
    <property type="match status" value="1"/>
</dbReference>
<keyword evidence="5" id="KW-0964">Secreted</keyword>
<protein>
    <recommendedName>
        <fullName evidence="9">Gonadotropin subunit beta-2</fullName>
    </recommendedName>
    <alternativeName>
        <fullName evidence="10">GTH-II-beta</fullName>
    </alternativeName>
    <alternativeName>
        <fullName evidence="11">Gonadotropin beta-II chain</fullName>
    </alternativeName>
</protein>
<feature type="compositionally biased region" description="Basic and acidic residues" evidence="12">
    <location>
        <begin position="139"/>
        <end position="152"/>
    </location>
</feature>
<proteinExistence type="inferred from homology"/>
<evidence type="ECO:0000256" key="11">
    <source>
        <dbReference type="ARBA" id="ARBA00081883"/>
    </source>
</evidence>
<evidence type="ECO:0000313" key="16">
    <source>
        <dbReference type="Proteomes" id="UP000472263"/>
    </source>
</evidence>
<dbReference type="InterPro" id="IPR029034">
    <property type="entry name" value="Cystine-knot_cytokine"/>
</dbReference>
<evidence type="ECO:0000256" key="5">
    <source>
        <dbReference type="ARBA" id="ARBA00022525"/>
    </source>
</evidence>
<keyword evidence="8" id="KW-0325">Glycoprotein</keyword>
<comment type="subunit">
    <text evidence="4">Heterodimer of an alpha and a beta chain.</text>
</comment>
<dbReference type="Ensembl" id="ENSMMDT00005000518.1">
    <property type="protein sequence ID" value="ENSMMDP00005000507.1"/>
    <property type="gene ID" value="ENSMMDG00005000332.1"/>
</dbReference>
<keyword evidence="7" id="KW-1015">Disulfide bond</keyword>
<keyword evidence="16" id="KW-1185">Reference proteome</keyword>
<reference evidence="15" key="3">
    <citation type="submission" date="2025-09" db="UniProtKB">
        <authorList>
            <consortium name="Ensembl"/>
        </authorList>
    </citation>
    <scope>IDENTIFICATION</scope>
</reference>
<dbReference type="SUPFAM" id="SSF57501">
    <property type="entry name" value="Cystine-knot cytokines"/>
    <property type="match status" value="1"/>
</dbReference>
<feature type="chain" id="PRO_5025372352" description="Gonadotropin subunit beta-2" evidence="13">
    <location>
        <begin position="29"/>
        <end position="152"/>
    </location>
</feature>
<dbReference type="GO" id="GO:0005179">
    <property type="term" value="F:hormone activity"/>
    <property type="evidence" value="ECO:0007669"/>
    <property type="project" value="UniProtKB-KW"/>
</dbReference>
<dbReference type="Pfam" id="PF00007">
    <property type="entry name" value="Cys_knot"/>
    <property type="match status" value="1"/>
</dbReference>
<dbReference type="InterPro" id="IPR018245">
    <property type="entry name" value="Gonadotropin_bsu_CS"/>
</dbReference>